<evidence type="ECO:0000313" key="3">
    <source>
        <dbReference type="Proteomes" id="UP000297245"/>
    </source>
</evidence>
<reference evidence="2 3" key="1">
    <citation type="journal article" date="2019" name="Nat. Ecol. Evol.">
        <title>Megaphylogeny resolves global patterns of mushroom evolution.</title>
        <authorList>
            <person name="Varga T."/>
            <person name="Krizsan K."/>
            <person name="Foldi C."/>
            <person name="Dima B."/>
            <person name="Sanchez-Garcia M."/>
            <person name="Sanchez-Ramirez S."/>
            <person name="Szollosi G.J."/>
            <person name="Szarkandi J.G."/>
            <person name="Papp V."/>
            <person name="Albert L."/>
            <person name="Andreopoulos W."/>
            <person name="Angelini C."/>
            <person name="Antonin V."/>
            <person name="Barry K.W."/>
            <person name="Bougher N.L."/>
            <person name="Buchanan P."/>
            <person name="Buyck B."/>
            <person name="Bense V."/>
            <person name="Catcheside P."/>
            <person name="Chovatia M."/>
            <person name="Cooper J."/>
            <person name="Damon W."/>
            <person name="Desjardin D."/>
            <person name="Finy P."/>
            <person name="Geml J."/>
            <person name="Haridas S."/>
            <person name="Hughes K."/>
            <person name="Justo A."/>
            <person name="Karasinski D."/>
            <person name="Kautmanova I."/>
            <person name="Kiss B."/>
            <person name="Kocsube S."/>
            <person name="Kotiranta H."/>
            <person name="LaButti K.M."/>
            <person name="Lechner B.E."/>
            <person name="Liimatainen K."/>
            <person name="Lipzen A."/>
            <person name="Lukacs Z."/>
            <person name="Mihaltcheva S."/>
            <person name="Morgado L.N."/>
            <person name="Niskanen T."/>
            <person name="Noordeloos M.E."/>
            <person name="Ohm R.A."/>
            <person name="Ortiz-Santana B."/>
            <person name="Ovrebo C."/>
            <person name="Racz N."/>
            <person name="Riley R."/>
            <person name="Savchenko A."/>
            <person name="Shiryaev A."/>
            <person name="Soop K."/>
            <person name="Spirin V."/>
            <person name="Szebenyi C."/>
            <person name="Tomsovsky M."/>
            <person name="Tulloss R.E."/>
            <person name="Uehling J."/>
            <person name="Grigoriev I.V."/>
            <person name="Vagvolgyi C."/>
            <person name="Papp T."/>
            <person name="Martin F.M."/>
            <person name="Miettinen O."/>
            <person name="Hibbett D.S."/>
            <person name="Nagy L.G."/>
        </authorList>
    </citation>
    <scope>NUCLEOTIDE SEQUENCE [LARGE SCALE GENOMIC DNA]</scope>
    <source>
        <strain evidence="2 3">CBS 962.96</strain>
    </source>
</reference>
<name>A0A4S8KY99_DENBC</name>
<feature type="signal peptide" evidence="1">
    <location>
        <begin position="1"/>
        <end position="21"/>
    </location>
</feature>
<keyword evidence="1" id="KW-0732">Signal</keyword>
<keyword evidence="3" id="KW-1185">Reference proteome</keyword>
<dbReference type="EMBL" id="ML179850">
    <property type="protein sequence ID" value="THU81007.1"/>
    <property type="molecule type" value="Genomic_DNA"/>
</dbReference>
<evidence type="ECO:0008006" key="4">
    <source>
        <dbReference type="Google" id="ProtNLM"/>
    </source>
</evidence>
<gene>
    <name evidence="2" type="ORF">K435DRAFT_488064</name>
</gene>
<dbReference type="AlphaFoldDB" id="A0A4S8KY99"/>
<protein>
    <recommendedName>
        <fullName evidence="4">Secreted protein</fullName>
    </recommendedName>
</protein>
<evidence type="ECO:0000313" key="2">
    <source>
        <dbReference type="EMBL" id="THU81007.1"/>
    </source>
</evidence>
<dbReference type="Proteomes" id="UP000297245">
    <property type="component" value="Unassembled WGS sequence"/>
</dbReference>
<evidence type="ECO:0000256" key="1">
    <source>
        <dbReference type="SAM" id="SignalP"/>
    </source>
</evidence>
<proteinExistence type="predicted"/>
<sequence>MRSVYVFWLCMLRASFAPSDPSPVKEGFVATPQSSKKRFTNSSSKIFYSLKRLPLTFLEINPRQLSFMRASGTRGSISILDSSSKDRHYSLLASPRLQA</sequence>
<organism evidence="2 3">
    <name type="scientific">Dendrothele bispora (strain CBS 962.96)</name>
    <dbReference type="NCBI Taxonomy" id="1314807"/>
    <lineage>
        <taxon>Eukaryota</taxon>
        <taxon>Fungi</taxon>
        <taxon>Dikarya</taxon>
        <taxon>Basidiomycota</taxon>
        <taxon>Agaricomycotina</taxon>
        <taxon>Agaricomycetes</taxon>
        <taxon>Agaricomycetidae</taxon>
        <taxon>Agaricales</taxon>
        <taxon>Agaricales incertae sedis</taxon>
        <taxon>Dendrothele</taxon>
    </lineage>
</organism>
<accession>A0A4S8KY99</accession>
<feature type="chain" id="PRO_5020674515" description="Secreted protein" evidence="1">
    <location>
        <begin position="22"/>
        <end position="99"/>
    </location>
</feature>